<dbReference type="PANTHER" id="PTHR45033">
    <property type="match status" value="1"/>
</dbReference>
<dbReference type="InterPro" id="IPR013154">
    <property type="entry name" value="ADH-like_N"/>
</dbReference>
<dbReference type="GO" id="GO:0016491">
    <property type="term" value="F:oxidoreductase activity"/>
    <property type="evidence" value="ECO:0007669"/>
    <property type="project" value="InterPro"/>
</dbReference>
<organism evidence="2 3">
    <name type="scientific">Gymnopus androsaceus JB14</name>
    <dbReference type="NCBI Taxonomy" id="1447944"/>
    <lineage>
        <taxon>Eukaryota</taxon>
        <taxon>Fungi</taxon>
        <taxon>Dikarya</taxon>
        <taxon>Basidiomycota</taxon>
        <taxon>Agaricomycotina</taxon>
        <taxon>Agaricomycetes</taxon>
        <taxon>Agaricomycetidae</taxon>
        <taxon>Agaricales</taxon>
        <taxon>Marasmiineae</taxon>
        <taxon>Omphalotaceae</taxon>
        <taxon>Gymnopus</taxon>
    </lineage>
</organism>
<dbReference type="AlphaFoldDB" id="A0A6A4I9V8"/>
<dbReference type="InterPro" id="IPR036291">
    <property type="entry name" value="NAD(P)-bd_dom_sf"/>
</dbReference>
<feature type="domain" description="Enoyl reductase (ER)" evidence="1">
    <location>
        <begin position="17"/>
        <end position="359"/>
    </location>
</feature>
<dbReference type="CDD" id="cd08276">
    <property type="entry name" value="MDR7"/>
    <property type="match status" value="1"/>
</dbReference>
<dbReference type="InterPro" id="IPR020843">
    <property type="entry name" value="ER"/>
</dbReference>
<dbReference type="SMART" id="SM00829">
    <property type="entry name" value="PKS_ER"/>
    <property type="match status" value="1"/>
</dbReference>
<dbReference type="Gene3D" id="3.40.50.720">
    <property type="entry name" value="NAD(P)-binding Rossmann-like Domain"/>
    <property type="match status" value="1"/>
</dbReference>
<dbReference type="Pfam" id="PF00107">
    <property type="entry name" value="ADH_zinc_N"/>
    <property type="match status" value="1"/>
</dbReference>
<sequence length="362" mass="39338">MSLPTTTKEYFWTKFGGTAENLSLRESPLEPMKSHEVLVKIHAVSLQFRDILVGSGPYSAKRLDQLVPCSDMAGEVLAVGKDAGSEWKKGDRVCANFLADHIAGETTLEILNTAHGGSIQGVLTQYRSFRSHSLIKIPDHLSYEEASTLPCAALTAYNALMGPSPVKGGDTVLILGTGGVSIHGLQFALASGARVIATSSSDEKLKIVSKLGAHHIINYKSTPEWHEKVLELTGGRGVDHILEVGGAGSLEHSLKCIRLGGGWIHMIGFVGGSVHLPTDNRFRYSIMKLECLTSVRLHDKLTVRGIQIGSVALFKDMNRLLAQHPEITRPVIDKVFPFEEARKAYEYLQSQAHVGKVVIKVA</sequence>
<evidence type="ECO:0000313" key="3">
    <source>
        <dbReference type="Proteomes" id="UP000799118"/>
    </source>
</evidence>
<dbReference type="Pfam" id="PF08240">
    <property type="entry name" value="ADH_N"/>
    <property type="match status" value="1"/>
</dbReference>
<dbReference type="PANTHER" id="PTHR45033:SF1">
    <property type="entry name" value="OXIDOREDUCTASE (EUROFUNG)"/>
    <property type="match status" value="1"/>
</dbReference>
<dbReference type="InterPro" id="IPR011032">
    <property type="entry name" value="GroES-like_sf"/>
</dbReference>
<evidence type="ECO:0000259" key="1">
    <source>
        <dbReference type="SMART" id="SM00829"/>
    </source>
</evidence>
<dbReference type="SUPFAM" id="SSF51735">
    <property type="entry name" value="NAD(P)-binding Rossmann-fold domains"/>
    <property type="match status" value="1"/>
</dbReference>
<dbReference type="Gene3D" id="3.90.180.10">
    <property type="entry name" value="Medium-chain alcohol dehydrogenases, catalytic domain"/>
    <property type="match status" value="1"/>
</dbReference>
<dbReference type="SUPFAM" id="SSF50129">
    <property type="entry name" value="GroES-like"/>
    <property type="match status" value="1"/>
</dbReference>
<dbReference type="OrthoDB" id="9930022at2759"/>
<dbReference type="InterPro" id="IPR013149">
    <property type="entry name" value="ADH-like_C"/>
</dbReference>
<name>A0A6A4I9V8_9AGAR</name>
<dbReference type="EMBL" id="ML769396">
    <property type="protein sequence ID" value="KAE9407381.1"/>
    <property type="molecule type" value="Genomic_DNA"/>
</dbReference>
<evidence type="ECO:0000313" key="2">
    <source>
        <dbReference type="EMBL" id="KAE9407381.1"/>
    </source>
</evidence>
<reference evidence="2" key="1">
    <citation type="journal article" date="2019" name="Environ. Microbiol.">
        <title>Fungal ecological strategies reflected in gene transcription - a case study of two litter decomposers.</title>
        <authorList>
            <person name="Barbi F."/>
            <person name="Kohler A."/>
            <person name="Barry K."/>
            <person name="Baskaran P."/>
            <person name="Daum C."/>
            <person name="Fauchery L."/>
            <person name="Ihrmark K."/>
            <person name="Kuo A."/>
            <person name="LaButti K."/>
            <person name="Lipzen A."/>
            <person name="Morin E."/>
            <person name="Grigoriev I.V."/>
            <person name="Henrissat B."/>
            <person name="Lindahl B."/>
            <person name="Martin F."/>
        </authorList>
    </citation>
    <scope>NUCLEOTIDE SEQUENCE</scope>
    <source>
        <strain evidence="2">JB14</strain>
    </source>
</reference>
<protein>
    <submittedName>
        <fullName evidence="2">NAD(P)-binding protein</fullName>
    </submittedName>
</protein>
<gene>
    <name evidence="2" type="ORF">BT96DRAFT_971349</name>
</gene>
<dbReference type="Proteomes" id="UP000799118">
    <property type="component" value="Unassembled WGS sequence"/>
</dbReference>
<keyword evidence="3" id="KW-1185">Reference proteome</keyword>
<accession>A0A6A4I9V8</accession>
<dbReference type="InterPro" id="IPR052711">
    <property type="entry name" value="Zinc_ADH-like"/>
</dbReference>
<proteinExistence type="predicted"/>